<dbReference type="InterPro" id="IPR003660">
    <property type="entry name" value="HAMP_dom"/>
</dbReference>
<evidence type="ECO:0000259" key="9">
    <source>
        <dbReference type="PROSITE" id="PS50885"/>
    </source>
</evidence>
<dbReference type="OrthoDB" id="358716at2"/>
<feature type="transmembrane region" description="Helical" evidence="7">
    <location>
        <begin position="182"/>
        <end position="204"/>
    </location>
</feature>
<keyword evidence="7" id="KW-0812">Transmembrane</keyword>
<keyword evidence="7" id="KW-1133">Transmembrane helix</keyword>
<dbReference type="GO" id="GO:0005886">
    <property type="term" value="C:plasma membrane"/>
    <property type="evidence" value="ECO:0007669"/>
    <property type="project" value="UniProtKB-SubCell"/>
</dbReference>
<name>A0A3M8DQZ7_9BACL</name>
<evidence type="ECO:0000256" key="7">
    <source>
        <dbReference type="SAM" id="Phobius"/>
    </source>
</evidence>
<keyword evidence="3 7" id="KW-0472">Membrane</keyword>
<feature type="transmembrane region" description="Helical" evidence="7">
    <location>
        <begin position="7"/>
        <end position="29"/>
    </location>
</feature>
<dbReference type="RefSeq" id="WP_122918212.1">
    <property type="nucleotide sequence ID" value="NZ_RHHQ01000008.1"/>
</dbReference>
<comment type="subcellular location">
    <subcellularLocation>
        <location evidence="1">Cell membrane</location>
    </subcellularLocation>
</comment>
<dbReference type="InterPro" id="IPR004090">
    <property type="entry name" value="Chemotax_Me-accpt_rcpt"/>
</dbReference>
<keyword evidence="11" id="KW-1185">Reference proteome</keyword>
<evidence type="ECO:0000256" key="3">
    <source>
        <dbReference type="ARBA" id="ARBA00023136"/>
    </source>
</evidence>
<dbReference type="GO" id="GO:0004888">
    <property type="term" value="F:transmembrane signaling receptor activity"/>
    <property type="evidence" value="ECO:0007669"/>
    <property type="project" value="InterPro"/>
</dbReference>
<organism evidence="10 11">
    <name type="scientific">Brevibacillus fluminis</name>
    <dbReference type="NCBI Taxonomy" id="511487"/>
    <lineage>
        <taxon>Bacteria</taxon>
        <taxon>Bacillati</taxon>
        <taxon>Bacillota</taxon>
        <taxon>Bacilli</taxon>
        <taxon>Bacillales</taxon>
        <taxon>Paenibacillaceae</taxon>
        <taxon>Brevibacillus</taxon>
    </lineage>
</organism>
<comment type="similarity">
    <text evidence="5">Belongs to the methyl-accepting chemotaxis (MCP) protein family.</text>
</comment>
<evidence type="ECO:0000256" key="6">
    <source>
        <dbReference type="PROSITE-ProRule" id="PRU00284"/>
    </source>
</evidence>
<dbReference type="GO" id="GO:0007165">
    <property type="term" value="P:signal transduction"/>
    <property type="evidence" value="ECO:0007669"/>
    <property type="project" value="UniProtKB-KW"/>
</dbReference>
<dbReference type="GO" id="GO:0006935">
    <property type="term" value="P:chemotaxis"/>
    <property type="evidence" value="ECO:0007669"/>
    <property type="project" value="InterPro"/>
</dbReference>
<dbReference type="Pfam" id="PF00015">
    <property type="entry name" value="MCPsignal"/>
    <property type="match status" value="1"/>
</dbReference>
<dbReference type="PROSITE" id="PS50885">
    <property type="entry name" value="HAMP"/>
    <property type="match status" value="1"/>
</dbReference>
<sequence>MSIKSKLIIGFSTVLLLLILISSLSYLILVKAGEQAKVIEGKWVPSVSVLGKIQTEVSNIARIVLEITLESQPDHIDAKKELLQASMTQLDKYRKQYETMMDTAEQKKLYQSFGENWAEFSAKVPEIIDKSQLGDTLFANLDYITIHPKWEEASQIVQKLVDINEKGAYASTRSSVASAKSAVVWISILSATAILVGVALALLLSWQITRPLKKLQRELGELADNGGDLTRQIQINSKDELGTLARAVNDFLANLRIIVSHILAQEGRIVDLSTFLSDRASYSNETSKQIAYTLNEMAAGSSKLSEHATDIYSKMEGTQQKVMAGFQKAEDTVTSAQTSTIVATEGMRSMKVAIDHLMVINQMNAGSSRSIRLLEARSNEIGGIVTTIKEISKQTNLLALNAAIEAARAGSHGKGFAVVADEVRNLAEETKQAAEQIAGLIHTMQNEISTTVSAMEENIHSIDDQVKMIEKGGEALHQIVRHVEQTERDVEQMRSIYAALNHDSRVVLDQVEEISGIMEQAAAGSQQIATITDEQLSTMDAIFHNSLEFKELAGNLRAEVSKFVVQ</sequence>
<accession>A0A3M8DQZ7</accession>
<dbReference type="InterPro" id="IPR024478">
    <property type="entry name" value="HlyB_4HB_MCP"/>
</dbReference>
<dbReference type="PRINTS" id="PR00260">
    <property type="entry name" value="CHEMTRNSDUCR"/>
</dbReference>
<dbReference type="PANTHER" id="PTHR32089:SF112">
    <property type="entry name" value="LYSOZYME-LIKE PROTEIN-RELATED"/>
    <property type="match status" value="1"/>
</dbReference>
<evidence type="ECO:0000313" key="11">
    <source>
        <dbReference type="Proteomes" id="UP000271031"/>
    </source>
</evidence>
<dbReference type="SMART" id="SM00283">
    <property type="entry name" value="MA"/>
    <property type="match status" value="1"/>
</dbReference>
<evidence type="ECO:0000256" key="5">
    <source>
        <dbReference type="ARBA" id="ARBA00029447"/>
    </source>
</evidence>
<dbReference type="SUPFAM" id="SSF58104">
    <property type="entry name" value="Methyl-accepting chemotaxis protein (MCP) signaling domain"/>
    <property type="match status" value="1"/>
</dbReference>
<dbReference type="Gene3D" id="6.10.340.10">
    <property type="match status" value="1"/>
</dbReference>
<dbReference type="CDD" id="cd06225">
    <property type="entry name" value="HAMP"/>
    <property type="match status" value="1"/>
</dbReference>
<evidence type="ECO:0000256" key="1">
    <source>
        <dbReference type="ARBA" id="ARBA00004236"/>
    </source>
</evidence>
<feature type="domain" description="Methyl-accepting transducer" evidence="8">
    <location>
        <begin position="279"/>
        <end position="529"/>
    </location>
</feature>
<protein>
    <submittedName>
        <fullName evidence="10">Methyl-accepting chemotaxis protein</fullName>
    </submittedName>
</protein>
<dbReference type="Pfam" id="PF12729">
    <property type="entry name" value="4HB_MCP_1"/>
    <property type="match status" value="1"/>
</dbReference>
<dbReference type="InterPro" id="IPR004089">
    <property type="entry name" value="MCPsignal_dom"/>
</dbReference>
<dbReference type="AlphaFoldDB" id="A0A3M8DQZ7"/>
<reference evidence="10 11" key="1">
    <citation type="submission" date="2018-10" db="EMBL/GenBank/DDBJ databases">
        <title>Phylogenomics of Brevibacillus.</title>
        <authorList>
            <person name="Dunlap C."/>
        </authorList>
    </citation>
    <scope>NUCLEOTIDE SEQUENCE [LARGE SCALE GENOMIC DNA]</scope>
    <source>
        <strain evidence="10 11">JCM 15716</strain>
    </source>
</reference>
<proteinExistence type="inferred from homology"/>
<dbReference type="SMART" id="SM00304">
    <property type="entry name" value="HAMP"/>
    <property type="match status" value="1"/>
</dbReference>
<keyword evidence="4 6" id="KW-0807">Transducer</keyword>
<dbReference type="EMBL" id="RHHQ01000008">
    <property type="protein sequence ID" value="RNB89959.1"/>
    <property type="molecule type" value="Genomic_DNA"/>
</dbReference>
<feature type="domain" description="HAMP" evidence="9">
    <location>
        <begin position="206"/>
        <end position="260"/>
    </location>
</feature>
<keyword evidence="2" id="KW-1003">Cell membrane</keyword>
<comment type="caution">
    <text evidence="10">The sequence shown here is derived from an EMBL/GenBank/DDBJ whole genome shotgun (WGS) entry which is preliminary data.</text>
</comment>
<dbReference type="Gene3D" id="1.10.287.950">
    <property type="entry name" value="Methyl-accepting chemotaxis protein"/>
    <property type="match status" value="1"/>
</dbReference>
<gene>
    <name evidence="10" type="ORF">EDM56_12460</name>
</gene>
<dbReference type="Proteomes" id="UP000271031">
    <property type="component" value="Unassembled WGS sequence"/>
</dbReference>
<evidence type="ECO:0000256" key="2">
    <source>
        <dbReference type="ARBA" id="ARBA00022475"/>
    </source>
</evidence>
<dbReference type="PROSITE" id="PS50111">
    <property type="entry name" value="CHEMOTAXIS_TRANSDUC_2"/>
    <property type="match status" value="1"/>
</dbReference>
<evidence type="ECO:0000256" key="4">
    <source>
        <dbReference type="ARBA" id="ARBA00023224"/>
    </source>
</evidence>
<dbReference type="Pfam" id="PF00672">
    <property type="entry name" value="HAMP"/>
    <property type="match status" value="1"/>
</dbReference>
<evidence type="ECO:0000259" key="8">
    <source>
        <dbReference type="PROSITE" id="PS50111"/>
    </source>
</evidence>
<dbReference type="PANTHER" id="PTHR32089">
    <property type="entry name" value="METHYL-ACCEPTING CHEMOTAXIS PROTEIN MCPB"/>
    <property type="match status" value="1"/>
</dbReference>
<evidence type="ECO:0000313" key="10">
    <source>
        <dbReference type="EMBL" id="RNB89959.1"/>
    </source>
</evidence>